<keyword evidence="2" id="KW-1185">Reference proteome</keyword>
<accession>A0ACC0Z4M0</accession>
<dbReference type="Proteomes" id="UP001163603">
    <property type="component" value="Chromosome 3"/>
</dbReference>
<evidence type="ECO:0000313" key="2">
    <source>
        <dbReference type="Proteomes" id="UP001163603"/>
    </source>
</evidence>
<evidence type="ECO:0000313" key="1">
    <source>
        <dbReference type="EMBL" id="KAJ0045222.1"/>
    </source>
</evidence>
<dbReference type="EMBL" id="CM047738">
    <property type="protein sequence ID" value="KAJ0045222.1"/>
    <property type="molecule type" value="Genomic_DNA"/>
</dbReference>
<sequence length="387" mass="43329">MEESFRGRVEKIFGSLAPSASTPWSLTDDEVERRRWKLQEKDTSARDETPCSSSFYDFSKKDGNEWEIRSSIGLDNTLDNEEEEDEFDKVALGRENADERLYMNDVTNRGSYLNMHNVLPNSINGTKDPRANHHSARIRLKEDEVEAQKMNFPHPGSGTAVKESHARLSEYGGQRKSILKRKNNIADSKPQKRVRFDPGCKIDSEKASEEFEYSSFSTSSMNPTDSDDGSQLAHNASRIPDYLLNPSKYTRYSFDSLSEHDEESNKNTCMDLLKLVKSSKAKELAPELENASGNLPKSVTFIPKKRSGEAKGAEISNEIKGNKEDYGELSLPRAGFPVGIAAESQHSEAIALDGTEPETNAATEDSACFKKPSRNYRVQSRSDDSDS</sequence>
<gene>
    <name evidence="1" type="ORF">Pint_05319</name>
</gene>
<organism evidence="1 2">
    <name type="scientific">Pistacia integerrima</name>
    <dbReference type="NCBI Taxonomy" id="434235"/>
    <lineage>
        <taxon>Eukaryota</taxon>
        <taxon>Viridiplantae</taxon>
        <taxon>Streptophyta</taxon>
        <taxon>Embryophyta</taxon>
        <taxon>Tracheophyta</taxon>
        <taxon>Spermatophyta</taxon>
        <taxon>Magnoliopsida</taxon>
        <taxon>eudicotyledons</taxon>
        <taxon>Gunneridae</taxon>
        <taxon>Pentapetalae</taxon>
        <taxon>rosids</taxon>
        <taxon>malvids</taxon>
        <taxon>Sapindales</taxon>
        <taxon>Anacardiaceae</taxon>
        <taxon>Pistacia</taxon>
    </lineage>
</organism>
<reference evidence="2" key="1">
    <citation type="journal article" date="2023" name="G3 (Bethesda)">
        <title>Genome assembly and association tests identify interacting loci associated with vigor, precocity, and sex in interspecific pistachio rootstocks.</title>
        <authorList>
            <person name="Palmer W."/>
            <person name="Jacygrad E."/>
            <person name="Sagayaradj S."/>
            <person name="Cavanaugh K."/>
            <person name="Han R."/>
            <person name="Bertier L."/>
            <person name="Beede B."/>
            <person name="Kafkas S."/>
            <person name="Golino D."/>
            <person name="Preece J."/>
            <person name="Michelmore R."/>
        </authorList>
    </citation>
    <scope>NUCLEOTIDE SEQUENCE [LARGE SCALE GENOMIC DNA]</scope>
</reference>
<comment type="caution">
    <text evidence="1">The sequence shown here is derived from an EMBL/GenBank/DDBJ whole genome shotgun (WGS) entry which is preliminary data.</text>
</comment>
<name>A0ACC0Z4M0_9ROSI</name>
<protein>
    <submittedName>
        <fullName evidence="1">Uncharacterized protein</fullName>
    </submittedName>
</protein>
<proteinExistence type="predicted"/>